<reference evidence="3 4" key="1">
    <citation type="submission" date="2018-12" db="EMBL/GenBank/DDBJ databases">
        <authorList>
            <person name="Shneider M.M."/>
            <person name="Kabilov M.R."/>
            <person name="Miroshnikov K.A."/>
        </authorList>
    </citation>
    <scope>NUCLEOTIDE SEQUENCE [LARGE SCALE GENOMIC DNA]</scope>
</reference>
<feature type="domain" description="DUF5681" evidence="2">
    <location>
        <begin position="3"/>
        <end position="33"/>
    </location>
</feature>
<feature type="region of interest" description="Disordered" evidence="1">
    <location>
        <begin position="1"/>
        <end position="24"/>
    </location>
</feature>
<feature type="region of interest" description="Disordered" evidence="1">
    <location>
        <begin position="93"/>
        <end position="118"/>
    </location>
</feature>
<protein>
    <recommendedName>
        <fullName evidence="2">DUF5681 domain-containing protein</fullName>
    </recommendedName>
</protein>
<accession>A0A678ZJM7</accession>
<dbReference type="InterPro" id="IPR043736">
    <property type="entry name" value="DUF5681"/>
</dbReference>
<organism evidence="3 4">
    <name type="scientific">Pectobacterium phage Arno162</name>
    <dbReference type="NCBI Taxonomy" id="2500577"/>
    <lineage>
        <taxon>Viruses</taxon>
        <taxon>Duplodnaviria</taxon>
        <taxon>Heunggongvirae</taxon>
        <taxon>Uroviricota</taxon>
        <taxon>Caudoviricetes</taxon>
        <taxon>Andersonviridae</taxon>
        <taxon>Andersonviridae incertae sedis</taxon>
        <taxon>Arnovirus</taxon>
        <taxon>Arnovirus arno162</taxon>
    </lineage>
</organism>
<dbReference type="EMBL" id="MK290737">
    <property type="protein sequence ID" value="AZV02108.1"/>
    <property type="molecule type" value="Genomic_DNA"/>
</dbReference>
<sequence length="118" mass="12589">MAKFRKGQSGNPSGRPRGSRNKSSLIKAQLTMDDALPAVTAMYVAIANRDEAALLKFGLTQKDITPKLMLEAGKMLIMQSAGEMKALAAEKKASEPAPVQGDSKPTFTPIARITQKSA</sequence>
<evidence type="ECO:0000313" key="4">
    <source>
        <dbReference type="Proteomes" id="UP000430872"/>
    </source>
</evidence>
<evidence type="ECO:0000313" key="3">
    <source>
        <dbReference type="EMBL" id="AZV02108.1"/>
    </source>
</evidence>
<dbReference type="Proteomes" id="UP000430872">
    <property type="component" value="Segment"/>
</dbReference>
<dbReference type="Pfam" id="PF18932">
    <property type="entry name" value="DUF5681"/>
    <property type="match status" value="1"/>
</dbReference>
<keyword evidence="4" id="KW-1185">Reference proteome</keyword>
<evidence type="ECO:0000256" key="1">
    <source>
        <dbReference type="SAM" id="MobiDB-lite"/>
    </source>
</evidence>
<gene>
    <name evidence="3" type="ORF">Arno162_68</name>
</gene>
<proteinExistence type="predicted"/>
<name>A0A678ZJM7_9CAUD</name>
<evidence type="ECO:0000259" key="2">
    <source>
        <dbReference type="Pfam" id="PF18932"/>
    </source>
</evidence>